<dbReference type="RefSeq" id="WP_133671397.1">
    <property type="nucleotide sequence ID" value="NZ_SNZW01000011.1"/>
</dbReference>
<dbReference type="AlphaFoldDB" id="A0A4R7DE58"/>
<evidence type="ECO:0000313" key="2">
    <source>
        <dbReference type="Proteomes" id="UP000295274"/>
    </source>
</evidence>
<proteinExistence type="predicted"/>
<accession>A0A4R7DE58</accession>
<evidence type="ECO:0000313" key="1">
    <source>
        <dbReference type="EMBL" id="TDS18762.1"/>
    </source>
</evidence>
<sequence length="142" mass="16361">MVWIARIILGILLLIFIRKRPNLSILLGIGLFILYVNDDNDSKGHVKKNINIEQNINKVSQENYLNTLELNSSNSENHKPKKQSYERFSEESIERINYEEFETKKENYKVRVGAVCNDGTISKATGRGACSHHGGVAYWRYE</sequence>
<keyword evidence="2" id="KW-1185">Reference proteome</keyword>
<name>A0A4R7DE58_9FLAO</name>
<dbReference type="OrthoDB" id="948340at2"/>
<dbReference type="Proteomes" id="UP000295274">
    <property type="component" value="Unassembled WGS sequence"/>
</dbReference>
<comment type="caution">
    <text evidence="1">The sequence shown here is derived from an EMBL/GenBank/DDBJ whole genome shotgun (WGS) entry which is preliminary data.</text>
</comment>
<gene>
    <name evidence="1" type="ORF">DFQ03_0472</name>
</gene>
<evidence type="ECO:0008006" key="3">
    <source>
        <dbReference type="Google" id="ProtNLM"/>
    </source>
</evidence>
<protein>
    <recommendedName>
        <fullName evidence="3">DUF3761 domain-containing protein</fullName>
    </recommendedName>
</protein>
<organism evidence="1 2">
    <name type="scientific">Maribacter caenipelagi</name>
    <dbReference type="NCBI Taxonomy" id="1447781"/>
    <lineage>
        <taxon>Bacteria</taxon>
        <taxon>Pseudomonadati</taxon>
        <taxon>Bacteroidota</taxon>
        <taxon>Flavobacteriia</taxon>
        <taxon>Flavobacteriales</taxon>
        <taxon>Flavobacteriaceae</taxon>
        <taxon>Maribacter</taxon>
    </lineage>
</organism>
<reference evidence="1 2" key="1">
    <citation type="submission" date="2019-03" db="EMBL/GenBank/DDBJ databases">
        <title>Genomic Encyclopedia of Type Strains, Phase III (KMG-III): the genomes of soil and plant-associated and newly described type strains.</title>
        <authorList>
            <person name="Whitman W."/>
        </authorList>
    </citation>
    <scope>NUCLEOTIDE SEQUENCE [LARGE SCALE GENOMIC DNA]</scope>
    <source>
        <strain evidence="1 2">CECT 8455</strain>
    </source>
</reference>
<dbReference type="EMBL" id="SNZW01000011">
    <property type="protein sequence ID" value="TDS18762.1"/>
    <property type="molecule type" value="Genomic_DNA"/>
</dbReference>